<keyword evidence="4" id="KW-1185">Reference proteome</keyword>
<comment type="caution">
    <text evidence="3">The sequence shown here is derived from an EMBL/GenBank/DDBJ whole genome shotgun (WGS) entry which is preliminary data.</text>
</comment>
<protein>
    <submittedName>
        <fullName evidence="3">Ribonuclease BN (tRNA processing enzyme)</fullName>
    </submittedName>
</protein>
<name>A0A4Q7UFR6_9ACTN</name>
<proteinExistence type="predicted"/>
<feature type="domain" description="Metallo-beta-lactamase" evidence="2">
    <location>
        <begin position="31"/>
        <end position="214"/>
    </location>
</feature>
<keyword evidence="1" id="KW-0255">Endonuclease</keyword>
<reference evidence="3 4" key="1">
    <citation type="submission" date="2019-02" db="EMBL/GenBank/DDBJ databases">
        <title>Sequencing the genomes of 1000 actinobacteria strains.</title>
        <authorList>
            <person name="Klenk H.-P."/>
        </authorList>
    </citation>
    <scope>NUCLEOTIDE SEQUENCE [LARGE SCALE GENOMIC DNA]</scope>
    <source>
        <strain evidence="3 4">DSM 45888</strain>
    </source>
</reference>
<dbReference type="Pfam" id="PF12706">
    <property type="entry name" value="Lactamase_B_2"/>
    <property type="match status" value="1"/>
</dbReference>
<keyword evidence="1" id="KW-0378">Hydrolase</keyword>
<organism evidence="3 4">
    <name type="scientific">Micromonospora violae</name>
    <dbReference type="NCBI Taxonomy" id="1278207"/>
    <lineage>
        <taxon>Bacteria</taxon>
        <taxon>Bacillati</taxon>
        <taxon>Actinomycetota</taxon>
        <taxon>Actinomycetes</taxon>
        <taxon>Micromonosporales</taxon>
        <taxon>Micromonosporaceae</taxon>
        <taxon>Micromonospora</taxon>
    </lineage>
</organism>
<dbReference type="Gene3D" id="3.60.15.10">
    <property type="entry name" value="Ribonuclease Z/Hydroxyacylglutathione hydrolase-like"/>
    <property type="match status" value="1"/>
</dbReference>
<dbReference type="PANTHER" id="PTHR46018">
    <property type="entry name" value="ZINC PHOSPHODIESTERASE ELAC PROTEIN 1"/>
    <property type="match status" value="1"/>
</dbReference>
<dbReference type="AlphaFoldDB" id="A0A4Q7UFR6"/>
<dbReference type="InterPro" id="IPR036866">
    <property type="entry name" value="RibonucZ/Hydroxyglut_hydro"/>
</dbReference>
<dbReference type="Proteomes" id="UP000293781">
    <property type="component" value="Unassembled WGS sequence"/>
</dbReference>
<sequence>MLHLLGTGGWMPSGQRETSCFMIRRGTTVLILDAGTGIRRLATQPSLLEGVERIDIALSHFHLDHLVGLSYLDAIGTGIEKVVWGPGRAAYGVSTIDILNRILAPPFSSAARQELFTAVKDIDMAGEQIGPHPVTVRVQDRHTHPSVSFRYADLVAYCTDTAFDADNGGLARGVRLLLHEAWLTGPTGSASHSTASEAARVALMAEAQALILVHLDPRAEHDLLLAESRSLFTATDLGRDGLAIPLGAS</sequence>
<dbReference type="PANTHER" id="PTHR46018:SF2">
    <property type="entry name" value="ZINC PHOSPHODIESTERASE ELAC PROTEIN 1"/>
    <property type="match status" value="1"/>
</dbReference>
<evidence type="ECO:0000259" key="2">
    <source>
        <dbReference type="Pfam" id="PF12706"/>
    </source>
</evidence>
<dbReference type="EMBL" id="SHKK01000001">
    <property type="protein sequence ID" value="RZT78349.1"/>
    <property type="molecule type" value="Genomic_DNA"/>
</dbReference>
<dbReference type="SUPFAM" id="SSF56281">
    <property type="entry name" value="Metallo-hydrolase/oxidoreductase"/>
    <property type="match status" value="1"/>
</dbReference>
<evidence type="ECO:0000313" key="3">
    <source>
        <dbReference type="EMBL" id="RZT78349.1"/>
    </source>
</evidence>
<dbReference type="GO" id="GO:0042781">
    <property type="term" value="F:3'-tRNA processing endoribonuclease activity"/>
    <property type="evidence" value="ECO:0007669"/>
    <property type="project" value="TreeGrafter"/>
</dbReference>
<dbReference type="InterPro" id="IPR001279">
    <property type="entry name" value="Metallo-B-lactamas"/>
</dbReference>
<accession>A0A4Q7UFR6</accession>
<keyword evidence="1" id="KW-0540">Nuclease</keyword>
<gene>
    <name evidence="3" type="ORF">EV382_1532</name>
</gene>
<evidence type="ECO:0000313" key="4">
    <source>
        <dbReference type="Proteomes" id="UP000293781"/>
    </source>
</evidence>
<evidence type="ECO:0000256" key="1">
    <source>
        <dbReference type="ARBA" id="ARBA00022759"/>
    </source>
</evidence>